<evidence type="ECO:0000313" key="1">
    <source>
        <dbReference type="EMBL" id="GAA0625302.1"/>
    </source>
</evidence>
<keyword evidence="2" id="KW-1185">Reference proteome</keyword>
<dbReference type="EMBL" id="BAAAGA010000005">
    <property type="protein sequence ID" value="GAA0625302.1"/>
    <property type="molecule type" value="Genomic_DNA"/>
</dbReference>
<protein>
    <submittedName>
        <fullName evidence="1">Uncharacterized protein</fullName>
    </submittedName>
</protein>
<evidence type="ECO:0000313" key="2">
    <source>
        <dbReference type="Proteomes" id="UP001501352"/>
    </source>
</evidence>
<proteinExistence type="predicted"/>
<sequence>MTDETEDDPDAEFQVREVFAYYGRAAYAASCVETGLAIALMHVELMSQVHGRARRERKAPTKAEWEAMFDAYMDKHHLLTLGTLIDRFRSVHRVDASLDDLLTDSLRRRNAIAHEFFRENAVAFAHSAGRLTMIEELDRDHDLFTRTDEAVQAAVAPILPRLGIDPETHQRQIDEISRRELESARAAHRETS</sequence>
<dbReference type="Proteomes" id="UP001501352">
    <property type="component" value="Unassembled WGS sequence"/>
</dbReference>
<reference evidence="1 2" key="1">
    <citation type="journal article" date="2019" name="Int. J. Syst. Evol. Microbiol.">
        <title>The Global Catalogue of Microorganisms (GCM) 10K type strain sequencing project: providing services to taxonomists for standard genome sequencing and annotation.</title>
        <authorList>
            <consortium name="The Broad Institute Genomics Platform"/>
            <consortium name="The Broad Institute Genome Sequencing Center for Infectious Disease"/>
            <person name="Wu L."/>
            <person name="Ma J."/>
        </authorList>
    </citation>
    <scope>NUCLEOTIDE SEQUENCE [LARGE SCALE GENOMIC DNA]</scope>
    <source>
        <strain evidence="1 2">JCM 12928</strain>
    </source>
</reference>
<accession>A0ABN1H0D4</accession>
<name>A0ABN1H0D4_9CAUL</name>
<comment type="caution">
    <text evidence="1">The sequence shown here is derived from an EMBL/GenBank/DDBJ whole genome shotgun (WGS) entry which is preliminary data.</text>
</comment>
<organism evidence="1 2">
    <name type="scientific">Brevundimonas kwangchunensis</name>
    <dbReference type="NCBI Taxonomy" id="322163"/>
    <lineage>
        <taxon>Bacteria</taxon>
        <taxon>Pseudomonadati</taxon>
        <taxon>Pseudomonadota</taxon>
        <taxon>Alphaproteobacteria</taxon>
        <taxon>Caulobacterales</taxon>
        <taxon>Caulobacteraceae</taxon>
        <taxon>Brevundimonas</taxon>
    </lineage>
</organism>
<dbReference type="RefSeq" id="WP_343793754.1">
    <property type="nucleotide sequence ID" value="NZ_BAAAGA010000005.1"/>
</dbReference>
<gene>
    <name evidence="1" type="ORF">GCM10009422_22350</name>
</gene>